<dbReference type="PANTHER" id="PTHR38786">
    <property type="entry name" value="FLAGELLAR FLIJ PROTEIN"/>
    <property type="match status" value="1"/>
</dbReference>
<dbReference type="InterPro" id="IPR018006">
    <property type="entry name" value="Flag_FliJ_proteobac"/>
</dbReference>
<evidence type="ECO:0000256" key="4">
    <source>
        <dbReference type="ARBA" id="ARBA00022448"/>
    </source>
</evidence>
<evidence type="ECO:0000256" key="9">
    <source>
        <dbReference type="ARBA" id="ARBA00023136"/>
    </source>
</evidence>
<dbReference type="GO" id="GO:0009288">
    <property type="term" value="C:bacterial-type flagellum"/>
    <property type="evidence" value="ECO:0007669"/>
    <property type="project" value="InterPro"/>
</dbReference>
<comment type="caution">
    <text evidence="11">The sequence shown here is derived from an EMBL/GenBank/DDBJ whole genome shotgun (WGS) entry which is preliminary data.</text>
</comment>
<evidence type="ECO:0000256" key="2">
    <source>
        <dbReference type="ARBA" id="ARBA00010004"/>
    </source>
</evidence>
<dbReference type="InterPro" id="IPR052570">
    <property type="entry name" value="FliJ"/>
</dbReference>
<name>A0A318JIN9_9NEIS</name>
<keyword evidence="7" id="KW-1005">Bacterial flagellum biogenesis</keyword>
<dbReference type="PRINTS" id="PR01004">
    <property type="entry name" value="FLGFLIJ"/>
</dbReference>
<keyword evidence="11" id="KW-0966">Cell projection</keyword>
<dbReference type="InterPro" id="IPR012823">
    <property type="entry name" value="Flagell_FliJ"/>
</dbReference>
<comment type="subcellular location">
    <subcellularLocation>
        <location evidence="1">Cell membrane</location>
        <topology evidence="1">Peripheral membrane protein</topology>
        <orientation evidence="1">Cytoplasmic side</orientation>
    </subcellularLocation>
</comment>
<evidence type="ECO:0000256" key="7">
    <source>
        <dbReference type="ARBA" id="ARBA00022795"/>
    </source>
</evidence>
<dbReference type="GO" id="GO:0044781">
    <property type="term" value="P:bacterial-type flagellum organization"/>
    <property type="evidence" value="ECO:0007669"/>
    <property type="project" value="UniProtKB-KW"/>
</dbReference>
<protein>
    <recommendedName>
        <fullName evidence="3">Flagellar FliJ protein</fullName>
    </recommendedName>
</protein>
<dbReference type="PIRSF" id="PIRSF019404">
    <property type="entry name" value="FliJ"/>
    <property type="match status" value="1"/>
</dbReference>
<dbReference type="Pfam" id="PF02050">
    <property type="entry name" value="FliJ"/>
    <property type="match status" value="1"/>
</dbReference>
<evidence type="ECO:0000256" key="10">
    <source>
        <dbReference type="ARBA" id="ARBA00023225"/>
    </source>
</evidence>
<keyword evidence="5" id="KW-1003">Cell membrane</keyword>
<sequence length="149" mass="17948">MAQSKYTFLIKLAEDKQAAAAERMRQAQAKVLDAMSRQEQLENFRNEYRERLTTGGMKGMSIAQWQDFQKFLGRLDEAVRIQQGDTEFAKQRFIMERQAWRNEHKKLKAYEKLLEREREREQLLQARREQKATDEFATRRFWDQTHGED</sequence>
<reference evidence="11 12" key="1">
    <citation type="submission" date="2018-05" db="EMBL/GenBank/DDBJ databases">
        <title>Genomic Encyclopedia of Type Strains, Phase IV (KMG-IV): sequencing the most valuable type-strain genomes for metagenomic binning, comparative biology and taxonomic classification.</title>
        <authorList>
            <person name="Goeker M."/>
        </authorList>
    </citation>
    <scope>NUCLEOTIDE SEQUENCE [LARGE SCALE GENOMIC DNA]</scope>
    <source>
        <strain evidence="11 12">DSM 25134</strain>
    </source>
</reference>
<dbReference type="GO" id="GO:0005886">
    <property type="term" value="C:plasma membrane"/>
    <property type="evidence" value="ECO:0007669"/>
    <property type="project" value="UniProtKB-SubCell"/>
</dbReference>
<gene>
    <name evidence="11" type="ORF">DFR38_102331</name>
</gene>
<evidence type="ECO:0000256" key="3">
    <source>
        <dbReference type="ARBA" id="ARBA00020392"/>
    </source>
</evidence>
<dbReference type="GO" id="GO:0015031">
    <property type="term" value="P:protein transport"/>
    <property type="evidence" value="ECO:0007669"/>
    <property type="project" value="UniProtKB-KW"/>
</dbReference>
<evidence type="ECO:0000256" key="5">
    <source>
        <dbReference type="ARBA" id="ARBA00022475"/>
    </source>
</evidence>
<evidence type="ECO:0000313" key="12">
    <source>
        <dbReference type="Proteomes" id="UP000248395"/>
    </source>
</evidence>
<evidence type="ECO:0000256" key="6">
    <source>
        <dbReference type="ARBA" id="ARBA00022500"/>
    </source>
</evidence>
<dbReference type="EMBL" id="QJKC01000002">
    <property type="protein sequence ID" value="PXX50674.1"/>
    <property type="molecule type" value="Genomic_DNA"/>
</dbReference>
<keyword evidence="11" id="KW-0282">Flagellum</keyword>
<accession>A0A318JIN9</accession>
<keyword evidence="6" id="KW-0145">Chemotaxis</keyword>
<keyword evidence="11" id="KW-0969">Cilium</keyword>
<organism evidence="11 12">
    <name type="scientific">Aquitalea magnusonii</name>
    <dbReference type="NCBI Taxonomy" id="332411"/>
    <lineage>
        <taxon>Bacteria</taxon>
        <taxon>Pseudomonadati</taxon>
        <taxon>Pseudomonadota</taxon>
        <taxon>Betaproteobacteria</taxon>
        <taxon>Neisseriales</taxon>
        <taxon>Chromobacteriaceae</taxon>
        <taxon>Aquitalea</taxon>
    </lineage>
</organism>
<dbReference type="RefSeq" id="WP_110313000.1">
    <property type="nucleotide sequence ID" value="NZ_QJKC01000002.1"/>
</dbReference>
<evidence type="ECO:0000256" key="8">
    <source>
        <dbReference type="ARBA" id="ARBA00022927"/>
    </source>
</evidence>
<dbReference type="InterPro" id="IPR053716">
    <property type="entry name" value="Flag_assembly_chemotaxis_eff"/>
</dbReference>
<evidence type="ECO:0000313" key="11">
    <source>
        <dbReference type="EMBL" id="PXX50674.1"/>
    </source>
</evidence>
<keyword evidence="8" id="KW-0653">Protein transport</keyword>
<comment type="similarity">
    <text evidence="2">Belongs to the FliJ family.</text>
</comment>
<dbReference type="AlphaFoldDB" id="A0A318JIN9"/>
<dbReference type="PANTHER" id="PTHR38786:SF1">
    <property type="entry name" value="FLAGELLAR FLIJ PROTEIN"/>
    <property type="match status" value="1"/>
</dbReference>
<dbReference type="OrthoDB" id="6465096at2"/>
<keyword evidence="4" id="KW-0813">Transport</keyword>
<dbReference type="GO" id="GO:0003774">
    <property type="term" value="F:cytoskeletal motor activity"/>
    <property type="evidence" value="ECO:0007669"/>
    <property type="project" value="InterPro"/>
</dbReference>
<dbReference type="GO" id="GO:0071973">
    <property type="term" value="P:bacterial-type flagellum-dependent cell motility"/>
    <property type="evidence" value="ECO:0007669"/>
    <property type="project" value="InterPro"/>
</dbReference>
<dbReference type="Gene3D" id="1.10.287.1700">
    <property type="match status" value="1"/>
</dbReference>
<keyword evidence="9" id="KW-0472">Membrane</keyword>
<dbReference type="GO" id="GO:0006935">
    <property type="term" value="P:chemotaxis"/>
    <property type="evidence" value="ECO:0007669"/>
    <property type="project" value="UniProtKB-KW"/>
</dbReference>
<proteinExistence type="inferred from homology"/>
<evidence type="ECO:0000256" key="1">
    <source>
        <dbReference type="ARBA" id="ARBA00004413"/>
    </source>
</evidence>
<dbReference type="NCBIfam" id="TIGR02473">
    <property type="entry name" value="flagell_FliJ"/>
    <property type="match status" value="1"/>
</dbReference>
<keyword evidence="10" id="KW-1006">Bacterial flagellum protein export</keyword>
<keyword evidence="12" id="KW-1185">Reference proteome</keyword>
<dbReference type="Proteomes" id="UP000248395">
    <property type="component" value="Unassembled WGS sequence"/>
</dbReference>